<evidence type="ECO:0000313" key="6">
    <source>
        <dbReference type="Proteomes" id="UP000297229"/>
    </source>
</evidence>
<keyword evidence="6" id="KW-1185">Reference proteome</keyword>
<reference evidence="5 6" key="1">
    <citation type="submission" date="2017-12" db="EMBL/GenBank/DDBJ databases">
        <title>Comparative genomics of Botrytis spp.</title>
        <authorList>
            <person name="Valero-Jimenez C.A."/>
            <person name="Tapia P."/>
            <person name="Veloso J."/>
            <person name="Silva-Moreno E."/>
            <person name="Staats M."/>
            <person name="Valdes J.H."/>
            <person name="Van Kan J.A.L."/>
        </authorList>
    </citation>
    <scope>NUCLEOTIDE SEQUENCE [LARGE SCALE GENOMIC DNA]</scope>
    <source>
        <strain evidence="5 6">Be9601</strain>
    </source>
</reference>
<dbReference type="InterPro" id="IPR050869">
    <property type="entry name" value="H3K4_H4K5_MeTrfase"/>
</dbReference>
<dbReference type="InterPro" id="IPR001214">
    <property type="entry name" value="SET_dom"/>
</dbReference>
<evidence type="ECO:0000256" key="3">
    <source>
        <dbReference type="ARBA" id="ARBA00022833"/>
    </source>
</evidence>
<proteinExistence type="predicted"/>
<evidence type="ECO:0000259" key="4">
    <source>
        <dbReference type="PROSITE" id="PS50280"/>
    </source>
</evidence>
<protein>
    <recommendedName>
        <fullName evidence="4">SET domain-containing protein</fullName>
    </recommendedName>
</protein>
<keyword evidence="2" id="KW-0863">Zinc-finger</keyword>
<organism evidence="5 6">
    <name type="scientific">Botrytis elliptica</name>
    <dbReference type="NCBI Taxonomy" id="278938"/>
    <lineage>
        <taxon>Eukaryota</taxon>
        <taxon>Fungi</taxon>
        <taxon>Dikarya</taxon>
        <taxon>Ascomycota</taxon>
        <taxon>Pezizomycotina</taxon>
        <taxon>Leotiomycetes</taxon>
        <taxon>Helotiales</taxon>
        <taxon>Sclerotiniaceae</taxon>
        <taxon>Botrytis</taxon>
    </lineage>
</organism>
<dbReference type="SUPFAM" id="SSF48452">
    <property type="entry name" value="TPR-like"/>
    <property type="match status" value="1"/>
</dbReference>
<evidence type="ECO:0000256" key="2">
    <source>
        <dbReference type="ARBA" id="ARBA00022771"/>
    </source>
</evidence>
<dbReference type="STRING" id="278938.A0A4Z1JT00"/>
<dbReference type="AlphaFoldDB" id="A0A4Z1JT00"/>
<dbReference type="SUPFAM" id="SSF82199">
    <property type="entry name" value="SET domain"/>
    <property type="match status" value="1"/>
</dbReference>
<dbReference type="Gene3D" id="6.10.140.2220">
    <property type="match status" value="1"/>
</dbReference>
<dbReference type="PANTHER" id="PTHR12197:SF251">
    <property type="entry name" value="EG:BACR7C10.4 PROTEIN"/>
    <property type="match status" value="1"/>
</dbReference>
<name>A0A4Z1JT00_9HELO</name>
<dbReference type="GO" id="GO:0005634">
    <property type="term" value="C:nucleus"/>
    <property type="evidence" value="ECO:0007669"/>
    <property type="project" value="TreeGrafter"/>
</dbReference>
<keyword evidence="1" id="KW-0479">Metal-binding</keyword>
<dbReference type="Gene3D" id="2.170.270.10">
    <property type="entry name" value="SET domain"/>
    <property type="match status" value="1"/>
</dbReference>
<dbReference type="Gene3D" id="1.10.220.160">
    <property type="match status" value="1"/>
</dbReference>
<dbReference type="InterPro" id="IPR011990">
    <property type="entry name" value="TPR-like_helical_dom_sf"/>
</dbReference>
<dbReference type="PROSITE" id="PS50280">
    <property type="entry name" value="SET"/>
    <property type="match status" value="1"/>
</dbReference>
<dbReference type="PROSITE" id="PS01360">
    <property type="entry name" value="ZF_MYND_1"/>
    <property type="match status" value="1"/>
</dbReference>
<comment type="caution">
    <text evidence="5">The sequence shown here is derived from an EMBL/GenBank/DDBJ whole genome shotgun (WGS) entry which is preliminary data.</text>
</comment>
<dbReference type="Pfam" id="PF00856">
    <property type="entry name" value="SET"/>
    <property type="match status" value="1"/>
</dbReference>
<sequence>MDRYWEANLWQPTIVNDGGSLQQFVPLHLKEVERCRENLRECTKVLALFPYTPSHWRNRSAVLLELGYPELAAADAYKALILTKYVFDGKYLGSRVWLEMGMAVWYRDTVKVKLKHGAHGNPWDVNFSATKFGIQMLDLLKYERKQAYTQLIFSLCYLQALPDIKAITTEALKHYPNDVTFLYFQHAATSAYESNRTFIYQQALPDGIKWVHAEMGTVWNKPYPWASGFHTRTKRSIKDANTALKKCSKVLRIQPSNMTMSDSGGVCYGMFASQDIHRGDTIIERSPVLSISGLQLKTHLNLIDSLLGEPKTRSKTSPGNCFNCYGLLNKYGPKYGFACCSHLYFCSKDCKNLAQQYYHDALCGTNIIPIYSFSKNKKCYVCGPEIAGMIWLRLLATCKQGGGHPLQHPLVTNLSIHEAAAQDPWSLNVRVIRPLKTLEILGIDVFANQWYDTWVLETLWQIFRVNSAGAYNAENEYGCWVDSFYAMFNHSCEDPRMMGTHIQDFDRAGSKFQHGAAREIKKGEEVCVSYIEVLSRSKMERRKALAGWLSGDCKCKRCLAE</sequence>
<dbReference type="Proteomes" id="UP000297229">
    <property type="component" value="Unassembled WGS sequence"/>
</dbReference>
<gene>
    <name evidence="5" type="ORF">BELL_0139g00130</name>
</gene>
<evidence type="ECO:0000256" key="1">
    <source>
        <dbReference type="ARBA" id="ARBA00022723"/>
    </source>
</evidence>
<dbReference type="EMBL" id="PQXM01000138">
    <property type="protein sequence ID" value="TGO76748.1"/>
    <property type="molecule type" value="Genomic_DNA"/>
</dbReference>
<feature type="domain" description="SET" evidence="4">
    <location>
        <begin position="246"/>
        <end position="531"/>
    </location>
</feature>
<dbReference type="InterPro" id="IPR046341">
    <property type="entry name" value="SET_dom_sf"/>
</dbReference>
<accession>A0A4Z1JT00</accession>
<dbReference type="PANTHER" id="PTHR12197">
    <property type="entry name" value="HISTONE-LYSINE N-METHYLTRANSFERASE SMYD"/>
    <property type="match status" value="1"/>
</dbReference>
<evidence type="ECO:0000313" key="5">
    <source>
        <dbReference type="EMBL" id="TGO76748.1"/>
    </source>
</evidence>
<dbReference type="InterPro" id="IPR002893">
    <property type="entry name" value="Znf_MYND"/>
</dbReference>
<keyword evidence="3" id="KW-0862">Zinc</keyword>
<dbReference type="GO" id="GO:0008270">
    <property type="term" value="F:zinc ion binding"/>
    <property type="evidence" value="ECO:0007669"/>
    <property type="project" value="UniProtKB-KW"/>
</dbReference>